<dbReference type="InterPro" id="IPR001155">
    <property type="entry name" value="OxRdtase_FMN_N"/>
</dbReference>
<dbReference type="CDD" id="cd02803">
    <property type="entry name" value="OYE_like_FMN_family"/>
    <property type="match status" value="1"/>
</dbReference>
<dbReference type="AlphaFoldDB" id="X0VM34"/>
<keyword evidence="2" id="KW-0560">Oxidoreductase</keyword>
<dbReference type="GO" id="GO:0010181">
    <property type="term" value="F:FMN binding"/>
    <property type="evidence" value="ECO:0007669"/>
    <property type="project" value="InterPro"/>
</dbReference>
<dbReference type="PANTHER" id="PTHR43656:SF2">
    <property type="entry name" value="BINDING OXIDOREDUCTASE, PUTATIVE (AFU_ORTHOLOGUE AFUA_2G08260)-RELATED"/>
    <property type="match status" value="1"/>
</dbReference>
<gene>
    <name evidence="4" type="ORF">S01H1_34171</name>
</gene>
<proteinExistence type="predicted"/>
<evidence type="ECO:0000256" key="2">
    <source>
        <dbReference type="ARBA" id="ARBA00023002"/>
    </source>
</evidence>
<dbReference type="SUPFAM" id="SSF51395">
    <property type="entry name" value="FMN-linked oxidoreductases"/>
    <property type="match status" value="1"/>
</dbReference>
<sequence length="272" mass="29927">LFKPIKIGKLTIPNRIKYAATEDNLNAGDGFVTDAGVGYLRERAKGVVGGLCVMQGVYMDKKRQGQGYVGQAAAWDDKFIPGLKRLADAIHEQKAIAGCQLMHCGRVGAVETEYCQGPSPVSQRLRIFRPVEVMSKADIKQCLKEHLEATERLLKAGFDYVEISGIVGYLLSNFVSSYTNRRTDEYGGDIRGRMKFVVECIQEVKKVCGDVPLGIRLCADELLDDVGGNTPEESMITYEMAEEAGADVMSVTAGWQESIYPVISRDIPMGSW</sequence>
<protein>
    <recommendedName>
        <fullName evidence="3">NADH:flavin oxidoreductase/NADH oxidase N-terminal domain-containing protein</fullName>
    </recommendedName>
</protein>
<dbReference type="InterPro" id="IPR013785">
    <property type="entry name" value="Aldolase_TIM"/>
</dbReference>
<dbReference type="EMBL" id="BARS01021254">
    <property type="protein sequence ID" value="GAG01586.1"/>
    <property type="molecule type" value="Genomic_DNA"/>
</dbReference>
<dbReference type="Gene3D" id="3.20.20.70">
    <property type="entry name" value="Aldolase class I"/>
    <property type="match status" value="1"/>
</dbReference>
<dbReference type="Pfam" id="PF00724">
    <property type="entry name" value="Oxidored_FMN"/>
    <property type="match status" value="1"/>
</dbReference>
<dbReference type="GO" id="GO:0016491">
    <property type="term" value="F:oxidoreductase activity"/>
    <property type="evidence" value="ECO:0007669"/>
    <property type="project" value="UniProtKB-KW"/>
</dbReference>
<feature type="domain" description="NADH:flavin oxidoreductase/NADH oxidase N-terminal" evidence="3">
    <location>
        <begin position="1"/>
        <end position="249"/>
    </location>
</feature>
<evidence type="ECO:0000259" key="3">
    <source>
        <dbReference type="Pfam" id="PF00724"/>
    </source>
</evidence>
<evidence type="ECO:0000313" key="4">
    <source>
        <dbReference type="EMBL" id="GAG01586.1"/>
    </source>
</evidence>
<evidence type="ECO:0000256" key="1">
    <source>
        <dbReference type="ARBA" id="ARBA00022630"/>
    </source>
</evidence>
<feature type="non-terminal residue" evidence="4">
    <location>
        <position position="1"/>
    </location>
</feature>
<dbReference type="InterPro" id="IPR051799">
    <property type="entry name" value="NADH_flavin_oxidoreductase"/>
</dbReference>
<comment type="caution">
    <text evidence="4">The sequence shown here is derived from an EMBL/GenBank/DDBJ whole genome shotgun (WGS) entry which is preliminary data.</text>
</comment>
<keyword evidence="1" id="KW-0285">Flavoprotein</keyword>
<name>X0VM34_9ZZZZ</name>
<accession>X0VM34</accession>
<feature type="non-terminal residue" evidence="4">
    <location>
        <position position="272"/>
    </location>
</feature>
<reference evidence="4" key="1">
    <citation type="journal article" date="2014" name="Front. Microbiol.">
        <title>High frequency of phylogenetically diverse reductive dehalogenase-homologous genes in deep subseafloor sedimentary metagenomes.</title>
        <authorList>
            <person name="Kawai M."/>
            <person name="Futagami T."/>
            <person name="Toyoda A."/>
            <person name="Takaki Y."/>
            <person name="Nishi S."/>
            <person name="Hori S."/>
            <person name="Arai W."/>
            <person name="Tsubouchi T."/>
            <person name="Morono Y."/>
            <person name="Uchiyama I."/>
            <person name="Ito T."/>
            <person name="Fujiyama A."/>
            <person name="Inagaki F."/>
            <person name="Takami H."/>
        </authorList>
    </citation>
    <scope>NUCLEOTIDE SEQUENCE</scope>
    <source>
        <strain evidence="4">Expedition CK06-06</strain>
    </source>
</reference>
<organism evidence="4">
    <name type="scientific">marine sediment metagenome</name>
    <dbReference type="NCBI Taxonomy" id="412755"/>
    <lineage>
        <taxon>unclassified sequences</taxon>
        <taxon>metagenomes</taxon>
        <taxon>ecological metagenomes</taxon>
    </lineage>
</organism>
<dbReference type="PANTHER" id="PTHR43656">
    <property type="entry name" value="BINDING OXIDOREDUCTASE, PUTATIVE (AFU_ORTHOLOGUE AFUA_2G08260)-RELATED"/>
    <property type="match status" value="1"/>
</dbReference>